<feature type="transmembrane region" description="Helical" evidence="2">
    <location>
        <begin position="177"/>
        <end position="197"/>
    </location>
</feature>
<gene>
    <name evidence="5" type="ORF">ACFSJE_18185</name>
</gene>
<comment type="caution">
    <text evidence="5">The sequence shown here is derived from an EMBL/GenBank/DDBJ whole genome shotgun (WGS) entry which is preliminary data.</text>
</comment>
<proteinExistence type="predicted"/>
<dbReference type="GO" id="GO:0004673">
    <property type="term" value="F:protein histidine kinase activity"/>
    <property type="evidence" value="ECO:0007669"/>
    <property type="project" value="UniProtKB-EC"/>
</dbReference>
<dbReference type="PANTHER" id="PTHR34220:SF7">
    <property type="entry name" value="SENSOR HISTIDINE KINASE YPDA"/>
    <property type="match status" value="1"/>
</dbReference>
<name>A0ABW4Y3K5_9FLAO</name>
<feature type="transmembrane region" description="Helical" evidence="2">
    <location>
        <begin position="88"/>
        <end position="106"/>
    </location>
</feature>
<keyword evidence="2" id="KW-0472">Membrane</keyword>
<dbReference type="EMBL" id="JBHUHU010000005">
    <property type="protein sequence ID" value="MFD2101725.1"/>
    <property type="molecule type" value="Genomic_DNA"/>
</dbReference>
<sequence>MAEGVLEQSYLEYFYYYPFQNGFLTFTLGFLFSLTVYHFLLYFQQKDTLYLYYSGYTFFIILSQLIHIPDGFLFQLLYPIEIVVNYPMVYTEAYYILYFVFAFKFLNVKEQFPKWHNTCFKILYVVIGFCVLKLVIYMFTGDYFYLDFGYLIFTVLMSILGIITYIPFFKMRSPVKYYLIIGSMILFVFSVISLVIYEGLEGAGMSIEAAYSILYTGYILENVLFSLGLGHKQKLILDERNRSQERLITQFKENEELRLKVQTQLEENVKAMEIKAEAERLKGLKTQYDKQLAELKLLALRSQMNPHFIFNSLNSIKRYIIDNDKEKAVYYMNKFAKLIRRILASTMEKESSLADELETMELYVNIENLRFNQEIAFSIQVDTEISPNGLKIPSLLLQPFLENAIWHGLSPKKNDMQLQIAIHKPSDSQIQIEIKDNGIGLLKSRKIKERKVHKNDSVGISLSRERLEHFSKKYSRKGTIKITDLYELQSNSSGTQVVITLPIKLKGIKKTP</sequence>
<evidence type="ECO:0000256" key="1">
    <source>
        <dbReference type="SAM" id="Coils"/>
    </source>
</evidence>
<organism evidence="5 6">
    <name type="scientific">Flagellimonas iocasae</name>
    <dbReference type="NCBI Taxonomy" id="2055905"/>
    <lineage>
        <taxon>Bacteria</taxon>
        <taxon>Pseudomonadati</taxon>
        <taxon>Bacteroidota</taxon>
        <taxon>Flavobacteriia</taxon>
        <taxon>Flavobacteriales</taxon>
        <taxon>Flavobacteriaceae</taxon>
        <taxon>Flagellimonas</taxon>
    </lineage>
</organism>
<feature type="domain" description="Signal transduction histidine kinase internal region" evidence="3">
    <location>
        <begin position="296"/>
        <end position="374"/>
    </location>
</feature>
<evidence type="ECO:0000313" key="6">
    <source>
        <dbReference type="Proteomes" id="UP001597342"/>
    </source>
</evidence>
<feature type="transmembrane region" description="Helical" evidence="2">
    <location>
        <begin position="23"/>
        <end position="43"/>
    </location>
</feature>
<dbReference type="InterPro" id="IPR036890">
    <property type="entry name" value="HATPase_C_sf"/>
</dbReference>
<feature type="transmembrane region" description="Helical" evidence="2">
    <location>
        <begin position="50"/>
        <end position="68"/>
    </location>
</feature>
<dbReference type="Pfam" id="PF06580">
    <property type="entry name" value="His_kinase"/>
    <property type="match status" value="1"/>
</dbReference>
<keyword evidence="6" id="KW-1185">Reference proteome</keyword>
<dbReference type="InterPro" id="IPR050640">
    <property type="entry name" value="Bact_2-comp_sensor_kinase"/>
</dbReference>
<dbReference type="PANTHER" id="PTHR34220">
    <property type="entry name" value="SENSOR HISTIDINE KINASE YPDA"/>
    <property type="match status" value="1"/>
</dbReference>
<dbReference type="RefSeq" id="WP_379832293.1">
    <property type="nucleotide sequence ID" value="NZ_JBHUHU010000005.1"/>
</dbReference>
<accession>A0ABW4Y3K5</accession>
<dbReference type="Gene3D" id="3.30.565.10">
    <property type="entry name" value="Histidine kinase-like ATPase, C-terminal domain"/>
    <property type="match status" value="1"/>
</dbReference>
<dbReference type="InterPro" id="IPR010559">
    <property type="entry name" value="Sig_transdc_His_kin_internal"/>
</dbReference>
<dbReference type="EC" id="2.7.13.3" evidence="5"/>
<feature type="transmembrane region" description="Helical" evidence="2">
    <location>
        <begin position="145"/>
        <end position="165"/>
    </location>
</feature>
<keyword evidence="5" id="KW-0808">Transferase</keyword>
<keyword evidence="2" id="KW-1133">Transmembrane helix</keyword>
<evidence type="ECO:0000256" key="2">
    <source>
        <dbReference type="SAM" id="Phobius"/>
    </source>
</evidence>
<keyword evidence="1" id="KW-0175">Coiled coil</keyword>
<protein>
    <submittedName>
        <fullName evidence="5">Sensor histidine kinase</fullName>
        <ecNumber evidence="5">2.7.13.3</ecNumber>
    </submittedName>
</protein>
<feature type="coiled-coil region" evidence="1">
    <location>
        <begin position="262"/>
        <end position="294"/>
    </location>
</feature>
<dbReference type="Proteomes" id="UP001597342">
    <property type="component" value="Unassembled WGS sequence"/>
</dbReference>
<keyword evidence="5" id="KW-0418">Kinase</keyword>
<evidence type="ECO:0000259" key="3">
    <source>
        <dbReference type="Pfam" id="PF06580"/>
    </source>
</evidence>
<dbReference type="InterPro" id="IPR011623">
    <property type="entry name" value="7TMR_DISM_rcpt_extracell_dom1"/>
</dbReference>
<keyword evidence="2" id="KW-0812">Transmembrane</keyword>
<dbReference type="SUPFAM" id="SSF55874">
    <property type="entry name" value="ATPase domain of HSP90 chaperone/DNA topoisomerase II/histidine kinase"/>
    <property type="match status" value="1"/>
</dbReference>
<reference evidence="6" key="1">
    <citation type="journal article" date="2019" name="Int. J. Syst. Evol. Microbiol.">
        <title>The Global Catalogue of Microorganisms (GCM) 10K type strain sequencing project: providing services to taxonomists for standard genome sequencing and annotation.</title>
        <authorList>
            <consortium name="The Broad Institute Genomics Platform"/>
            <consortium name="The Broad Institute Genome Sequencing Center for Infectious Disease"/>
            <person name="Wu L."/>
            <person name="Ma J."/>
        </authorList>
    </citation>
    <scope>NUCLEOTIDE SEQUENCE [LARGE SCALE GENOMIC DNA]</scope>
    <source>
        <strain evidence="6">JCM 3389</strain>
    </source>
</reference>
<evidence type="ECO:0000259" key="4">
    <source>
        <dbReference type="Pfam" id="PF07695"/>
    </source>
</evidence>
<dbReference type="Pfam" id="PF07695">
    <property type="entry name" value="7TMR-DISM_7TM"/>
    <property type="match status" value="1"/>
</dbReference>
<evidence type="ECO:0000313" key="5">
    <source>
        <dbReference type="EMBL" id="MFD2101725.1"/>
    </source>
</evidence>
<feature type="domain" description="7TM-DISM receptor extracellular" evidence="4">
    <location>
        <begin position="22"/>
        <end position="231"/>
    </location>
</feature>
<feature type="transmembrane region" description="Helical" evidence="2">
    <location>
        <begin position="118"/>
        <end position="139"/>
    </location>
</feature>